<protein>
    <submittedName>
        <fullName evidence="2">Phosphoheptose isomerase</fullName>
    </submittedName>
</protein>
<dbReference type="PROSITE" id="PS51464">
    <property type="entry name" value="SIS"/>
    <property type="match status" value="1"/>
</dbReference>
<keyword evidence="2" id="KW-0413">Isomerase</keyword>
<reference evidence="2 3" key="1">
    <citation type="submission" date="2017-10" db="EMBL/GenBank/DDBJ databases">
        <title>Novel microbial diversity and functional potential in the marine mammal oral microbiome.</title>
        <authorList>
            <person name="Dudek N.K."/>
            <person name="Sun C.L."/>
            <person name="Burstein D."/>
            <person name="Kantor R.S."/>
            <person name="Aliaga Goltsman D.S."/>
            <person name="Bik E.M."/>
            <person name="Thomas B.C."/>
            <person name="Banfield J.F."/>
            <person name="Relman D.A."/>
        </authorList>
    </citation>
    <scope>NUCLEOTIDE SEQUENCE [LARGE SCALE GENOMIC DNA]</scope>
    <source>
        <strain evidence="2">DOLJORAL78_47_21</strain>
    </source>
</reference>
<dbReference type="InterPro" id="IPR046348">
    <property type="entry name" value="SIS_dom_sf"/>
</dbReference>
<gene>
    <name evidence="2" type="ORF">CSA60_00500</name>
</gene>
<dbReference type="Gene3D" id="3.40.50.10490">
    <property type="entry name" value="Glucose-6-phosphate isomerase like protein, domain 1"/>
    <property type="match status" value="1"/>
</dbReference>
<dbReference type="Pfam" id="PF13580">
    <property type="entry name" value="SIS_2"/>
    <property type="match status" value="1"/>
</dbReference>
<dbReference type="CDD" id="cd05006">
    <property type="entry name" value="SIS_GmhA"/>
    <property type="match status" value="1"/>
</dbReference>
<sequence length="196" mass="21409">MELEDRIVNQFHNSMEINAITIEQYTPLIAHASELLLHCLVTENKILCCANGASSSLGQHFTTLLMNRFRHERPGLPAINLNTDGSVLSGISEDSSFRDAQAKQIHALGQPGDILLVITPHGRSSSMVQAIQAAHDREMTIIVLNGSDGGDITALLRPDEIEICVPSNDQALVHHAQLLVLHALCDLIDYQLFGSD</sequence>
<dbReference type="STRING" id="207954.MED92_15885"/>
<comment type="caution">
    <text evidence="2">The sequence shown here is derived from an EMBL/GenBank/DDBJ whole genome shotgun (WGS) entry which is preliminary data.</text>
</comment>
<dbReference type="InterPro" id="IPR050099">
    <property type="entry name" value="SIS_GmhA/DiaA_subfam"/>
</dbReference>
<evidence type="ECO:0000259" key="1">
    <source>
        <dbReference type="PROSITE" id="PS51464"/>
    </source>
</evidence>
<dbReference type="PANTHER" id="PTHR30390">
    <property type="entry name" value="SEDOHEPTULOSE 7-PHOSPHATE ISOMERASE / DNAA INITIATOR-ASSOCIATING FACTOR FOR REPLICATION INITIATION"/>
    <property type="match status" value="1"/>
</dbReference>
<dbReference type="InterPro" id="IPR001347">
    <property type="entry name" value="SIS_dom"/>
</dbReference>
<organism evidence="2 3">
    <name type="scientific">Neptuniibacter caesariensis</name>
    <dbReference type="NCBI Taxonomy" id="207954"/>
    <lineage>
        <taxon>Bacteria</taxon>
        <taxon>Pseudomonadati</taxon>
        <taxon>Pseudomonadota</taxon>
        <taxon>Gammaproteobacteria</taxon>
        <taxon>Oceanospirillales</taxon>
        <taxon>Oceanospirillaceae</taxon>
        <taxon>Neptuniibacter</taxon>
    </lineage>
</organism>
<accession>A0A2G6JPR5</accession>
<dbReference type="GO" id="GO:0097367">
    <property type="term" value="F:carbohydrate derivative binding"/>
    <property type="evidence" value="ECO:0007669"/>
    <property type="project" value="InterPro"/>
</dbReference>
<dbReference type="GO" id="GO:1901135">
    <property type="term" value="P:carbohydrate derivative metabolic process"/>
    <property type="evidence" value="ECO:0007669"/>
    <property type="project" value="InterPro"/>
</dbReference>
<dbReference type="PANTHER" id="PTHR30390:SF6">
    <property type="entry name" value="DNAA INITIATOR-ASSOCIATING PROTEIN DIAA"/>
    <property type="match status" value="1"/>
</dbReference>
<dbReference type="EMBL" id="PDSH01000005">
    <property type="protein sequence ID" value="PIE25421.1"/>
    <property type="molecule type" value="Genomic_DNA"/>
</dbReference>
<dbReference type="SUPFAM" id="SSF53697">
    <property type="entry name" value="SIS domain"/>
    <property type="match status" value="1"/>
</dbReference>
<dbReference type="GO" id="GO:0016853">
    <property type="term" value="F:isomerase activity"/>
    <property type="evidence" value="ECO:0007669"/>
    <property type="project" value="UniProtKB-KW"/>
</dbReference>
<name>A0A2G6JPR5_NEPCE</name>
<evidence type="ECO:0000313" key="3">
    <source>
        <dbReference type="Proteomes" id="UP000243469"/>
    </source>
</evidence>
<dbReference type="AlphaFoldDB" id="A0A2G6JPR5"/>
<dbReference type="InterPro" id="IPR035461">
    <property type="entry name" value="GmhA/DiaA"/>
</dbReference>
<evidence type="ECO:0000313" key="2">
    <source>
        <dbReference type="EMBL" id="PIE25421.1"/>
    </source>
</evidence>
<feature type="domain" description="SIS" evidence="1">
    <location>
        <begin position="32"/>
        <end position="196"/>
    </location>
</feature>
<dbReference type="Proteomes" id="UP000243469">
    <property type="component" value="Unassembled WGS sequence"/>
</dbReference>
<proteinExistence type="predicted"/>